<dbReference type="SUPFAM" id="SSF52833">
    <property type="entry name" value="Thioredoxin-like"/>
    <property type="match status" value="1"/>
</dbReference>
<keyword evidence="2" id="KW-1185">Reference proteome</keyword>
<dbReference type="VEuPathDB" id="FungiDB:TRICI_002150"/>
<comment type="caution">
    <text evidence="1">The sequence shown here is derived from an EMBL/GenBank/DDBJ whole genome shotgun (WGS) entry which is preliminary data.</text>
</comment>
<reference evidence="1" key="1">
    <citation type="journal article" date="2019" name="G3 (Bethesda)">
        <title>Genome Assemblies of Two Rare Opportunistic Yeast Pathogens: Diutina rugosa (syn. Candida rugosa) and Trichomonascus ciferrii (syn. Candida ciferrii).</title>
        <authorList>
            <person name="Mixao V."/>
            <person name="Saus E."/>
            <person name="Hansen A.P."/>
            <person name="Lass-Florl C."/>
            <person name="Gabaldon T."/>
        </authorList>
    </citation>
    <scope>NUCLEOTIDE SEQUENCE</scope>
    <source>
        <strain evidence="1">CBS 4856</strain>
    </source>
</reference>
<evidence type="ECO:0000313" key="1">
    <source>
        <dbReference type="EMBL" id="KAA8915707.1"/>
    </source>
</evidence>
<dbReference type="AlphaFoldDB" id="A0A642V7F8"/>
<name>A0A642V7F8_9ASCO</name>
<dbReference type="CDD" id="cd02947">
    <property type="entry name" value="TRX_family"/>
    <property type="match status" value="1"/>
</dbReference>
<proteinExistence type="predicted"/>
<sequence>MVMVKDIKSDDEFDKEVLTGLSAVAFKPSSGYELEKSWYNLAEMYPKVKFFEVDVDEQPTIADRGQIDRKNVSVTGVPMIQFYKDGGLIESLLGDDLQVIGAFLNNWS</sequence>
<gene>
    <name evidence="1" type="ORF">TRICI_002150</name>
</gene>
<dbReference type="Proteomes" id="UP000761534">
    <property type="component" value="Unassembled WGS sequence"/>
</dbReference>
<protein>
    <recommendedName>
        <fullName evidence="3">Thioredoxin domain-containing protein</fullName>
    </recommendedName>
</protein>
<dbReference type="OrthoDB" id="2121326at2759"/>
<dbReference type="InterPro" id="IPR036249">
    <property type="entry name" value="Thioredoxin-like_sf"/>
</dbReference>
<dbReference type="EMBL" id="SWFS01000149">
    <property type="protein sequence ID" value="KAA8915707.1"/>
    <property type="molecule type" value="Genomic_DNA"/>
</dbReference>
<evidence type="ECO:0008006" key="3">
    <source>
        <dbReference type="Google" id="ProtNLM"/>
    </source>
</evidence>
<accession>A0A642V7F8</accession>
<organism evidence="1 2">
    <name type="scientific">Trichomonascus ciferrii</name>
    <dbReference type="NCBI Taxonomy" id="44093"/>
    <lineage>
        <taxon>Eukaryota</taxon>
        <taxon>Fungi</taxon>
        <taxon>Dikarya</taxon>
        <taxon>Ascomycota</taxon>
        <taxon>Saccharomycotina</taxon>
        <taxon>Dipodascomycetes</taxon>
        <taxon>Dipodascales</taxon>
        <taxon>Trichomonascaceae</taxon>
        <taxon>Trichomonascus</taxon>
        <taxon>Trichomonascus ciferrii complex</taxon>
    </lineage>
</organism>
<evidence type="ECO:0000313" key="2">
    <source>
        <dbReference type="Proteomes" id="UP000761534"/>
    </source>
</evidence>
<dbReference type="Gene3D" id="3.40.30.10">
    <property type="entry name" value="Glutaredoxin"/>
    <property type="match status" value="1"/>
</dbReference>